<dbReference type="AlphaFoldDB" id="K0S8I4"/>
<protein>
    <submittedName>
        <fullName evidence="1">Uncharacterized protein</fullName>
    </submittedName>
</protein>
<sequence length="87" mass="9450">MHGADFGRAPRQREIVEVRVDLSPQNMTDGDQMDTEPIEAVAASSAPLEDEEEDCSDLATLLDSCDDLASASEQDTCFGVYPQRTGE</sequence>
<gene>
    <name evidence="1" type="ORF">THAOC_16897</name>
</gene>
<reference evidence="1 2" key="1">
    <citation type="journal article" date="2012" name="Genome Biol.">
        <title>Genome and low-iron response of an oceanic diatom adapted to chronic iron limitation.</title>
        <authorList>
            <person name="Lommer M."/>
            <person name="Specht M."/>
            <person name="Roy A.S."/>
            <person name="Kraemer L."/>
            <person name="Andreson R."/>
            <person name="Gutowska M.A."/>
            <person name="Wolf J."/>
            <person name="Bergner S.V."/>
            <person name="Schilhabel M.B."/>
            <person name="Klostermeier U.C."/>
            <person name="Beiko R.G."/>
            <person name="Rosenstiel P."/>
            <person name="Hippler M."/>
            <person name="Laroche J."/>
        </authorList>
    </citation>
    <scope>NUCLEOTIDE SEQUENCE [LARGE SCALE GENOMIC DNA]</scope>
    <source>
        <strain evidence="1 2">CCMP1005</strain>
    </source>
</reference>
<proteinExistence type="predicted"/>
<name>K0S8I4_THAOC</name>
<evidence type="ECO:0000313" key="1">
    <source>
        <dbReference type="EMBL" id="EJK62488.1"/>
    </source>
</evidence>
<dbReference type="EMBL" id="AGNL01018840">
    <property type="protein sequence ID" value="EJK62488.1"/>
    <property type="molecule type" value="Genomic_DNA"/>
</dbReference>
<accession>K0S8I4</accession>
<organism evidence="1 2">
    <name type="scientific">Thalassiosira oceanica</name>
    <name type="common">Marine diatom</name>
    <dbReference type="NCBI Taxonomy" id="159749"/>
    <lineage>
        <taxon>Eukaryota</taxon>
        <taxon>Sar</taxon>
        <taxon>Stramenopiles</taxon>
        <taxon>Ochrophyta</taxon>
        <taxon>Bacillariophyta</taxon>
        <taxon>Coscinodiscophyceae</taxon>
        <taxon>Thalassiosirophycidae</taxon>
        <taxon>Thalassiosirales</taxon>
        <taxon>Thalassiosiraceae</taxon>
        <taxon>Thalassiosira</taxon>
    </lineage>
</organism>
<evidence type="ECO:0000313" key="2">
    <source>
        <dbReference type="Proteomes" id="UP000266841"/>
    </source>
</evidence>
<comment type="caution">
    <text evidence="1">The sequence shown here is derived from an EMBL/GenBank/DDBJ whole genome shotgun (WGS) entry which is preliminary data.</text>
</comment>
<dbReference type="Proteomes" id="UP000266841">
    <property type="component" value="Unassembled WGS sequence"/>
</dbReference>
<keyword evidence="2" id="KW-1185">Reference proteome</keyword>